<protein>
    <recommendedName>
        <fullName evidence="1">DUF6879 domain-containing protein</fullName>
    </recommendedName>
</protein>
<evidence type="ECO:0000313" key="2">
    <source>
        <dbReference type="EMBL" id="QBI53083.1"/>
    </source>
</evidence>
<dbReference type="KEGG" id="strr:EKD16_06425"/>
<feature type="domain" description="DUF6879" evidence="1">
    <location>
        <begin position="35"/>
        <end position="194"/>
    </location>
</feature>
<sequence>MPEFSPPALRPADGVRVPSGAFSGEFNRVDQAIRDHDSWKLERQQTFDEGDDDSWLAFCRGEWHEALRLHEAQRPQLEAVGREDAARGSVFHRVRVAEAPLTPYMQWELHALRIQHESGMPVRVVDGGAVGHYEKTGPLPEVVVLGGRVLYRVVYTDAGAVDGAVRFDDPRTVRGWEAFIAGLFHRGEDMTTYFDREVAHLAPPQPTTPR</sequence>
<accession>A0A4P6PY91</accession>
<reference evidence="2 3" key="1">
    <citation type="submission" date="2019-02" db="EMBL/GenBank/DDBJ databases">
        <authorList>
            <person name="Khodamoradi S."/>
            <person name="Hahnke R.L."/>
            <person name="Kaempfer P."/>
            <person name="Schumann P."/>
            <person name="Rohde M."/>
            <person name="Steinert M."/>
            <person name="Luzhetskyy A."/>
            <person name="Wink J."/>
            <person name="Ruckert C."/>
        </authorList>
    </citation>
    <scope>NUCLEOTIDE SEQUENCE [LARGE SCALE GENOMIC DNA]</scope>
    <source>
        <strain evidence="2 3">M2</strain>
    </source>
</reference>
<dbReference type="Proteomes" id="UP000292235">
    <property type="component" value="Chromosome"/>
</dbReference>
<gene>
    <name evidence="2" type="ORF">EKD16_06425</name>
</gene>
<dbReference type="InterPro" id="IPR049244">
    <property type="entry name" value="DUF6879"/>
</dbReference>
<dbReference type="EMBL" id="CP036455">
    <property type="protein sequence ID" value="QBI53083.1"/>
    <property type="molecule type" value="Genomic_DNA"/>
</dbReference>
<dbReference type="RefSeq" id="WP_207391443.1">
    <property type="nucleotide sequence ID" value="NZ_CP036455.1"/>
</dbReference>
<keyword evidence="3" id="KW-1185">Reference proteome</keyword>
<proteinExistence type="predicted"/>
<dbReference type="Pfam" id="PF21806">
    <property type="entry name" value="DUF6879"/>
    <property type="match status" value="1"/>
</dbReference>
<dbReference type="AlphaFoldDB" id="A0A4P6PY91"/>
<organism evidence="2 3">
    <name type="scientific">Streptomonospora litoralis</name>
    <dbReference type="NCBI Taxonomy" id="2498135"/>
    <lineage>
        <taxon>Bacteria</taxon>
        <taxon>Bacillati</taxon>
        <taxon>Actinomycetota</taxon>
        <taxon>Actinomycetes</taxon>
        <taxon>Streptosporangiales</taxon>
        <taxon>Nocardiopsidaceae</taxon>
        <taxon>Streptomonospora</taxon>
    </lineage>
</organism>
<evidence type="ECO:0000313" key="3">
    <source>
        <dbReference type="Proteomes" id="UP000292235"/>
    </source>
</evidence>
<evidence type="ECO:0000259" key="1">
    <source>
        <dbReference type="Pfam" id="PF21806"/>
    </source>
</evidence>
<name>A0A4P6PY91_9ACTN</name>